<dbReference type="PROSITE" id="PS50893">
    <property type="entry name" value="ABC_TRANSPORTER_2"/>
    <property type="match status" value="1"/>
</dbReference>
<reference evidence="6 7" key="1">
    <citation type="journal article" date="2018" name="Int. J. Syst. Evol. Microbiol.">
        <title>Epidermidibacterium keratini gen. nov., sp. nov., a member of the family Sporichthyaceae, isolated from keratin epidermis.</title>
        <authorList>
            <person name="Lee D.G."/>
            <person name="Trujillo M.E."/>
            <person name="Kang S."/>
            <person name="Nam J.J."/>
            <person name="Kim Y.J."/>
        </authorList>
    </citation>
    <scope>NUCLEOTIDE SEQUENCE [LARGE SCALE GENOMIC DNA]</scope>
    <source>
        <strain evidence="6 7">EPI-7</strain>
    </source>
</reference>
<dbReference type="PANTHER" id="PTHR43335">
    <property type="entry name" value="ABC TRANSPORTER, ATP-BINDING PROTEIN"/>
    <property type="match status" value="1"/>
</dbReference>
<protein>
    <submittedName>
        <fullName evidence="6">ATP-binding cassette domain-containing protein</fullName>
    </submittedName>
</protein>
<dbReference type="SUPFAM" id="SSF52540">
    <property type="entry name" value="P-loop containing nucleoside triphosphate hydrolases"/>
    <property type="match status" value="1"/>
</dbReference>
<dbReference type="InterPro" id="IPR003593">
    <property type="entry name" value="AAA+_ATPase"/>
</dbReference>
<dbReference type="GO" id="GO:0005524">
    <property type="term" value="F:ATP binding"/>
    <property type="evidence" value="ECO:0007669"/>
    <property type="project" value="UniProtKB-KW"/>
</dbReference>
<accession>A0A7L4YRD1</accession>
<keyword evidence="3" id="KW-0547">Nucleotide-binding</keyword>
<evidence type="ECO:0000313" key="7">
    <source>
        <dbReference type="Proteomes" id="UP000463857"/>
    </source>
</evidence>
<evidence type="ECO:0000256" key="3">
    <source>
        <dbReference type="ARBA" id="ARBA00022741"/>
    </source>
</evidence>
<keyword evidence="2" id="KW-0813">Transport</keyword>
<dbReference type="SMART" id="SM00382">
    <property type="entry name" value="AAA"/>
    <property type="match status" value="1"/>
</dbReference>
<dbReference type="OrthoDB" id="9804819at2"/>
<dbReference type="RefSeq" id="WP_159546815.1">
    <property type="nucleotide sequence ID" value="NZ_CP047156.1"/>
</dbReference>
<dbReference type="GO" id="GO:0016887">
    <property type="term" value="F:ATP hydrolysis activity"/>
    <property type="evidence" value="ECO:0007669"/>
    <property type="project" value="InterPro"/>
</dbReference>
<dbReference type="AlphaFoldDB" id="A0A7L4YRD1"/>
<dbReference type="InParanoid" id="A0A7L4YRD1"/>
<dbReference type="PANTHER" id="PTHR43335:SF4">
    <property type="entry name" value="ABC TRANSPORTER, ATP-BINDING PROTEIN"/>
    <property type="match status" value="1"/>
</dbReference>
<dbReference type="InterPro" id="IPR027417">
    <property type="entry name" value="P-loop_NTPase"/>
</dbReference>
<dbReference type="Gene3D" id="3.40.50.300">
    <property type="entry name" value="P-loop containing nucleotide triphosphate hydrolases"/>
    <property type="match status" value="1"/>
</dbReference>
<evidence type="ECO:0000256" key="2">
    <source>
        <dbReference type="ARBA" id="ARBA00022448"/>
    </source>
</evidence>
<dbReference type="PROSITE" id="PS00211">
    <property type="entry name" value="ABC_TRANSPORTER_1"/>
    <property type="match status" value="1"/>
</dbReference>
<dbReference type="CDD" id="cd03268">
    <property type="entry name" value="ABC_BcrA_bacitracin_resist"/>
    <property type="match status" value="1"/>
</dbReference>
<proteinExistence type="inferred from homology"/>
<gene>
    <name evidence="6" type="ORF">EK0264_16210</name>
</gene>
<comment type="similarity">
    <text evidence="1">Belongs to the ABC transporter superfamily.</text>
</comment>
<dbReference type="EMBL" id="CP047156">
    <property type="protein sequence ID" value="QHC01680.1"/>
    <property type="molecule type" value="Genomic_DNA"/>
</dbReference>
<evidence type="ECO:0000313" key="6">
    <source>
        <dbReference type="EMBL" id="QHC01680.1"/>
    </source>
</evidence>
<dbReference type="KEGG" id="eke:EK0264_16210"/>
<keyword evidence="4 6" id="KW-0067">ATP-binding</keyword>
<evidence type="ECO:0000256" key="1">
    <source>
        <dbReference type="ARBA" id="ARBA00005417"/>
    </source>
</evidence>
<feature type="domain" description="ABC transporter" evidence="5">
    <location>
        <begin position="12"/>
        <end position="236"/>
    </location>
</feature>
<dbReference type="InterPro" id="IPR003439">
    <property type="entry name" value="ABC_transporter-like_ATP-bd"/>
</dbReference>
<evidence type="ECO:0000259" key="5">
    <source>
        <dbReference type="PROSITE" id="PS50893"/>
    </source>
</evidence>
<dbReference type="InterPro" id="IPR017871">
    <property type="entry name" value="ABC_transporter-like_CS"/>
</dbReference>
<organism evidence="6 7">
    <name type="scientific">Epidermidibacterium keratini</name>
    <dbReference type="NCBI Taxonomy" id="1891644"/>
    <lineage>
        <taxon>Bacteria</taxon>
        <taxon>Bacillati</taxon>
        <taxon>Actinomycetota</taxon>
        <taxon>Actinomycetes</taxon>
        <taxon>Sporichthyales</taxon>
        <taxon>Sporichthyaceae</taxon>
        <taxon>Epidermidibacterium</taxon>
    </lineage>
</organism>
<dbReference type="Pfam" id="PF00005">
    <property type="entry name" value="ABC_tran"/>
    <property type="match status" value="1"/>
</dbReference>
<name>A0A7L4YRD1_9ACTN</name>
<sequence>MSTSNGDGSGRIVVSHLTKRYGALTAVDDLSFTVEPGSVTGFLGPNGAGKSTTLRMLLGLAAPSEGQATINGTTYAQLADPTKVVGSVLDPAFHPARNGRDHLRVYCAAAGLDPRRADATLETVGLQSAAGRKVGDYSLGMRQRLGLATALLGDPQILVLDEPANGLDPEGIQWLRRFMRRLAAEGRTVLVSSHLLQEVEQSVDRVVILAKGKLVREGTIAELSGDLDKSAVVRGPDLGDLRAALEQEHPGSVTMEPERMRVIGVPIEVIGEIAFATRTVLFELSEDTKDLEYLYFQLTSGQGEYVTEELNHRGDAA</sequence>
<dbReference type="Proteomes" id="UP000463857">
    <property type="component" value="Chromosome"/>
</dbReference>
<evidence type="ECO:0000256" key="4">
    <source>
        <dbReference type="ARBA" id="ARBA00022840"/>
    </source>
</evidence>
<keyword evidence="7" id="KW-1185">Reference proteome</keyword>